<dbReference type="EMBL" id="BORB01000047">
    <property type="protein sequence ID" value="GIN59499.1"/>
    <property type="molecule type" value="Genomic_DNA"/>
</dbReference>
<dbReference type="Gene3D" id="3.30.390.10">
    <property type="entry name" value="Enolase-like, N-terminal domain"/>
    <property type="match status" value="1"/>
</dbReference>
<evidence type="ECO:0000256" key="5">
    <source>
        <dbReference type="ARBA" id="ARBA00023239"/>
    </source>
</evidence>
<dbReference type="InterPro" id="IPR036849">
    <property type="entry name" value="Enolase-like_C_sf"/>
</dbReference>
<reference evidence="9 10" key="1">
    <citation type="submission" date="2021-03" db="EMBL/GenBank/DDBJ databases">
        <title>Antimicrobial resistance genes in bacteria isolated from Japanese honey, and their potential for conferring macrolide and lincosamide resistance in the American foulbrood pathogen Paenibacillus larvae.</title>
        <authorList>
            <person name="Okamoto M."/>
            <person name="Kumagai M."/>
            <person name="Kanamori H."/>
            <person name="Takamatsu D."/>
        </authorList>
    </citation>
    <scope>NUCLEOTIDE SEQUENCE [LARGE SCALE GENOMIC DNA]</scope>
    <source>
        <strain evidence="9 10">J8TS2</strain>
    </source>
</reference>
<dbReference type="SFLD" id="SFLDS00001">
    <property type="entry name" value="Enolase"/>
    <property type="match status" value="1"/>
</dbReference>
<evidence type="ECO:0000256" key="3">
    <source>
        <dbReference type="ARBA" id="ARBA00022723"/>
    </source>
</evidence>
<dbReference type="Pfam" id="PF13378">
    <property type="entry name" value="MR_MLE_C"/>
    <property type="match status" value="1"/>
</dbReference>
<dbReference type="SFLD" id="SFLDF00009">
    <property type="entry name" value="o-succinylbenzoate_synthase"/>
    <property type="match status" value="1"/>
</dbReference>
<keyword evidence="4 7" id="KW-0460">Magnesium</keyword>
<dbReference type="InterPro" id="IPR010197">
    <property type="entry name" value="OSBS/NAAAR"/>
</dbReference>
<evidence type="ECO:0000256" key="1">
    <source>
        <dbReference type="ARBA" id="ARBA00001968"/>
    </source>
</evidence>
<dbReference type="RefSeq" id="WP_212967295.1">
    <property type="nucleotide sequence ID" value="NZ_BORB01000047.1"/>
</dbReference>
<proteinExistence type="inferred from homology"/>
<dbReference type="EC" id="4.2.1.113" evidence="6 7"/>
<dbReference type="SUPFAM" id="SSF51604">
    <property type="entry name" value="Enolase C-terminal domain-like"/>
    <property type="match status" value="1"/>
</dbReference>
<dbReference type="InterPro" id="IPR029065">
    <property type="entry name" value="Enolase_C-like"/>
</dbReference>
<evidence type="ECO:0000256" key="4">
    <source>
        <dbReference type="ARBA" id="ARBA00022842"/>
    </source>
</evidence>
<dbReference type="PANTHER" id="PTHR48073">
    <property type="entry name" value="O-SUCCINYLBENZOATE SYNTHASE-RELATED"/>
    <property type="match status" value="1"/>
</dbReference>
<dbReference type="InterPro" id="IPR013341">
    <property type="entry name" value="Mandelate_racemase_N_dom"/>
</dbReference>
<dbReference type="SMART" id="SM00922">
    <property type="entry name" value="MR_MLE"/>
    <property type="match status" value="1"/>
</dbReference>
<feature type="domain" description="Mandelate racemase/muconate lactonizing enzyme C-terminal" evidence="8">
    <location>
        <begin position="143"/>
        <end position="235"/>
    </location>
</feature>
<comment type="caution">
    <text evidence="9">The sequence shown here is derived from an EMBL/GenBank/DDBJ whole genome shotgun (WGS) entry which is preliminary data.</text>
</comment>
<dbReference type="HAMAP" id="MF_01933">
    <property type="entry name" value="MenC_2"/>
    <property type="match status" value="1"/>
</dbReference>
<protein>
    <recommendedName>
        <fullName evidence="6 7">o-succinylbenzoate synthase</fullName>
        <shortName evidence="7">OSB synthase</shortName>
        <shortName evidence="7">OSBS</shortName>
        <ecNumber evidence="6 7">4.2.1.113</ecNumber>
    </recommendedName>
    <alternativeName>
        <fullName evidence="7">4-(2'-carboxyphenyl)-4-oxybutyric acid synthase</fullName>
    </alternativeName>
    <alternativeName>
        <fullName evidence="7">o-succinylbenzoic acid synthase</fullName>
    </alternativeName>
</protein>
<comment type="pathway">
    <text evidence="7">Quinol/quinone metabolism; menaquinone biosynthesis.</text>
</comment>
<dbReference type="PANTHER" id="PTHR48073:SF5">
    <property type="entry name" value="O-SUCCINYLBENZOATE SYNTHASE"/>
    <property type="match status" value="1"/>
</dbReference>
<evidence type="ECO:0000313" key="9">
    <source>
        <dbReference type="EMBL" id="GIN59499.1"/>
    </source>
</evidence>
<evidence type="ECO:0000256" key="2">
    <source>
        <dbReference type="ARBA" id="ARBA00022428"/>
    </source>
</evidence>
<dbReference type="CDD" id="cd03317">
    <property type="entry name" value="NAAAR"/>
    <property type="match status" value="1"/>
</dbReference>
<dbReference type="InterPro" id="IPR013342">
    <property type="entry name" value="Mandelate_racemase_C"/>
</dbReference>
<feature type="binding site" evidence="7">
    <location>
        <position position="239"/>
    </location>
    <ligand>
        <name>Mg(2+)</name>
        <dbReference type="ChEBI" id="CHEBI:18420"/>
    </ligand>
</feature>
<comment type="similarity">
    <text evidence="7">Belongs to the mandelate racemase/muconate lactonizing enzyme family. MenC type 2 subfamily.</text>
</comment>
<feature type="active site" description="Proton donor" evidence="7">
    <location>
        <position position="164"/>
    </location>
</feature>
<dbReference type="InterPro" id="IPR047585">
    <property type="entry name" value="MenC"/>
</dbReference>
<comment type="function">
    <text evidence="7">Converts 2-succinyl-6-hydroxy-2,4-cyclohexadiene-1-carboxylate (SHCHC) to 2-succinylbenzoate (OSB).</text>
</comment>
<dbReference type="Proteomes" id="UP000679950">
    <property type="component" value="Unassembled WGS sequence"/>
</dbReference>
<comment type="pathway">
    <text evidence="7">Quinol/quinone metabolism; 1,4-dihydroxy-2-naphthoate biosynthesis; 1,4-dihydroxy-2-naphthoate from chorismate: step 4/7.</text>
</comment>
<evidence type="ECO:0000256" key="7">
    <source>
        <dbReference type="HAMAP-Rule" id="MF_01933"/>
    </source>
</evidence>
<gene>
    <name evidence="7 9" type="primary">menC</name>
    <name evidence="9" type="ORF">J8TS2_38180</name>
</gene>
<dbReference type="Gene3D" id="3.20.20.120">
    <property type="entry name" value="Enolase-like C-terminal domain"/>
    <property type="match status" value="1"/>
</dbReference>
<dbReference type="SUPFAM" id="SSF54826">
    <property type="entry name" value="Enolase N-terminal domain-like"/>
    <property type="match status" value="1"/>
</dbReference>
<keyword evidence="2 7" id="KW-0474">Menaquinone biosynthesis</keyword>
<evidence type="ECO:0000256" key="6">
    <source>
        <dbReference type="ARBA" id="ARBA00029491"/>
    </source>
</evidence>
<accession>A0ABQ4KQS8</accession>
<keyword evidence="3 7" id="KW-0479">Metal-binding</keyword>
<name>A0ABQ4KQS8_9BACI</name>
<feature type="active site" description="Proton acceptor" evidence="7">
    <location>
        <position position="263"/>
    </location>
</feature>
<keyword evidence="10" id="KW-1185">Reference proteome</keyword>
<evidence type="ECO:0000313" key="10">
    <source>
        <dbReference type="Proteomes" id="UP000679950"/>
    </source>
</evidence>
<comment type="catalytic activity">
    <reaction evidence="7">
        <text>(1R,6R)-6-hydroxy-2-succinyl-cyclohexa-2,4-diene-1-carboxylate = 2-succinylbenzoate + H2O</text>
        <dbReference type="Rhea" id="RHEA:10196"/>
        <dbReference type="ChEBI" id="CHEBI:15377"/>
        <dbReference type="ChEBI" id="CHEBI:18325"/>
        <dbReference type="ChEBI" id="CHEBI:58689"/>
        <dbReference type="EC" id="4.2.1.113"/>
    </reaction>
</comment>
<comment type="cofactor">
    <cofactor evidence="1 7">
        <name>a divalent metal cation</name>
        <dbReference type="ChEBI" id="CHEBI:60240"/>
    </cofactor>
</comment>
<dbReference type="SFLD" id="SFLDG00180">
    <property type="entry name" value="muconate_cycloisomerase"/>
    <property type="match status" value="1"/>
</dbReference>
<evidence type="ECO:0000259" key="8">
    <source>
        <dbReference type="SMART" id="SM00922"/>
    </source>
</evidence>
<dbReference type="NCBIfam" id="TIGR01928">
    <property type="entry name" value="menC_lowGC_arch"/>
    <property type="match status" value="1"/>
</dbReference>
<sequence>MIDIVKAQVSIIAMPLKQPFSTHLGTVREREAIIIELWDREGEVGYGETVAFSSPWYTEETVKTAYHIQKDFILPVVLQKKFAHPSEFTREFSSLRGNPMAKSGIETALWDLYAKKQGKSLSTILGGERNEVRAGAVVATQDVTDALKQIEQFSEQGFERMKLKISPANDVEFIKAIRREFPDVPLMADANSAYTLDDVDRLRALDEFDLLMIEQPLGTTDIVEHAILQKQINTPICLDESITNVHDVKSAIQLGSCQIINIKVGRVGGLTNAKQIHDLCQENQLQVWCGGMIEFGISKAHNLALASLPAFTLPGDLSPSTHYWEEDILDRPIEMEKGKITVPTLPGIGFSLNERRVEEVRLHKEIITSHMT</sequence>
<dbReference type="InterPro" id="IPR029017">
    <property type="entry name" value="Enolase-like_N"/>
</dbReference>
<keyword evidence="5 7" id="KW-0456">Lyase</keyword>
<dbReference type="Pfam" id="PF02746">
    <property type="entry name" value="MR_MLE_N"/>
    <property type="match status" value="1"/>
</dbReference>
<feature type="binding site" evidence="7">
    <location>
        <position position="214"/>
    </location>
    <ligand>
        <name>Mg(2+)</name>
        <dbReference type="ChEBI" id="CHEBI:18420"/>
    </ligand>
</feature>
<organism evidence="9 10">
    <name type="scientific">Lederbergia ruris</name>
    <dbReference type="NCBI Taxonomy" id="217495"/>
    <lineage>
        <taxon>Bacteria</taxon>
        <taxon>Bacillati</taxon>
        <taxon>Bacillota</taxon>
        <taxon>Bacilli</taxon>
        <taxon>Bacillales</taxon>
        <taxon>Bacillaceae</taxon>
        <taxon>Lederbergia</taxon>
    </lineage>
</organism>
<feature type="binding site" evidence="7">
    <location>
        <position position="189"/>
    </location>
    <ligand>
        <name>Mg(2+)</name>
        <dbReference type="ChEBI" id="CHEBI:18420"/>
    </ligand>
</feature>